<gene>
    <name evidence="1" type="ORF">APZ42_005228</name>
</gene>
<dbReference type="AlphaFoldDB" id="A0A164GKI8"/>
<comment type="caution">
    <text evidence="1">The sequence shown here is derived from an EMBL/GenBank/DDBJ whole genome shotgun (WGS) entry which is preliminary data.</text>
</comment>
<dbReference type="PANTHER" id="PTHR33194">
    <property type="entry name" value="ZINC KNUCKLE DOMAINCONTAINING PROTEIN"/>
    <property type="match status" value="1"/>
</dbReference>
<evidence type="ECO:0000313" key="2">
    <source>
        <dbReference type="Proteomes" id="UP000076858"/>
    </source>
</evidence>
<evidence type="ECO:0000313" key="1">
    <source>
        <dbReference type="EMBL" id="KZR99067.1"/>
    </source>
</evidence>
<sequence length="84" mass="9672">VLTFLCRILYLDDTERNLFLCERLPNDWKYTAAQPSAGGNLTTPAVAGLRSVFLKEFQPDNYGLFQETRLRSRTQGVDEPTIRY</sequence>
<dbReference type="Proteomes" id="UP000076858">
    <property type="component" value="Unassembled WGS sequence"/>
</dbReference>
<organism evidence="1 2">
    <name type="scientific">Daphnia magna</name>
    <dbReference type="NCBI Taxonomy" id="35525"/>
    <lineage>
        <taxon>Eukaryota</taxon>
        <taxon>Metazoa</taxon>
        <taxon>Ecdysozoa</taxon>
        <taxon>Arthropoda</taxon>
        <taxon>Crustacea</taxon>
        <taxon>Branchiopoda</taxon>
        <taxon>Diplostraca</taxon>
        <taxon>Cladocera</taxon>
        <taxon>Anomopoda</taxon>
        <taxon>Daphniidae</taxon>
        <taxon>Daphnia</taxon>
    </lineage>
</organism>
<accession>A0A164GKI8</accession>
<reference evidence="1 2" key="1">
    <citation type="submission" date="2016-03" db="EMBL/GenBank/DDBJ databases">
        <title>EvidentialGene: Evidence-directed Construction of Genes on Genomes.</title>
        <authorList>
            <person name="Gilbert D.G."/>
            <person name="Choi J.-H."/>
            <person name="Mockaitis K."/>
            <person name="Colbourne J."/>
            <person name="Pfrender M."/>
        </authorList>
    </citation>
    <scope>NUCLEOTIDE SEQUENCE [LARGE SCALE GENOMIC DNA]</scope>
    <source>
        <strain evidence="1 2">Xinb3</strain>
        <tissue evidence="1">Complete organism</tissue>
    </source>
</reference>
<dbReference type="EMBL" id="LRGB01014824">
    <property type="protein sequence ID" value="KZR99067.1"/>
    <property type="molecule type" value="Genomic_DNA"/>
</dbReference>
<name>A0A164GKI8_9CRUS</name>
<feature type="non-terminal residue" evidence="1">
    <location>
        <position position="1"/>
    </location>
</feature>
<proteinExistence type="predicted"/>
<keyword evidence="2" id="KW-1185">Reference proteome</keyword>
<protein>
    <submittedName>
        <fullName evidence="1">Uncharacterized protein</fullName>
    </submittedName>
</protein>
<dbReference type="PANTHER" id="PTHR33194:SF4">
    <property type="entry name" value="CCHC-TYPE DOMAIN-CONTAINING PROTEIN"/>
    <property type="match status" value="1"/>
</dbReference>